<sequence>MGKKSKRTMQEKMLQVFTVTLAGKPRTVKVKSILAATEFRRHIQSIVAEATRLYSGELQGLLNAVDVEAEDVTVGEQLASGASQIVSGGAEVVSRLLPFLIGEGLDALVACLWSYEPDLEQYRDDSTDEEIVTAALEVLRETFPFWTMLCRAGMAFASNLTGEDDETLEATA</sequence>
<dbReference type="AlphaFoldDB" id="A0A0F9BRW3"/>
<protein>
    <submittedName>
        <fullName evidence="1">Uncharacterized protein</fullName>
    </submittedName>
</protein>
<accession>A0A0F9BRW3</accession>
<gene>
    <name evidence="1" type="ORF">LCGC14_2413320</name>
</gene>
<name>A0A0F9BRW3_9ZZZZ</name>
<reference evidence="1" key="1">
    <citation type="journal article" date="2015" name="Nature">
        <title>Complex archaea that bridge the gap between prokaryotes and eukaryotes.</title>
        <authorList>
            <person name="Spang A."/>
            <person name="Saw J.H."/>
            <person name="Jorgensen S.L."/>
            <person name="Zaremba-Niedzwiedzka K."/>
            <person name="Martijn J."/>
            <person name="Lind A.E."/>
            <person name="van Eijk R."/>
            <person name="Schleper C."/>
            <person name="Guy L."/>
            <person name="Ettema T.J."/>
        </authorList>
    </citation>
    <scope>NUCLEOTIDE SEQUENCE</scope>
</reference>
<dbReference type="EMBL" id="LAZR01036516">
    <property type="protein sequence ID" value="KKL24639.1"/>
    <property type="molecule type" value="Genomic_DNA"/>
</dbReference>
<comment type="caution">
    <text evidence="1">The sequence shown here is derived from an EMBL/GenBank/DDBJ whole genome shotgun (WGS) entry which is preliminary data.</text>
</comment>
<organism evidence="1">
    <name type="scientific">marine sediment metagenome</name>
    <dbReference type="NCBI Taxonomy" id="412755"/>
    <lineage>
        <taxon>unclassified sequences</taxon>
        <taxon>metagenomes</taxon>
        <taxon>ecological metagenomes</taxon>
    </lineage>
</organism>
<proteinExistence type="predicted"/>
<evidence type="ECO:0000313" key="1">
    <source>
        <dbReference type="EMBL" id="KKL24639.1"/>
    </source>
</evidence>